<dbReference type="Proteomes" id="UP000834106">
    <property type="component" value="Chromosome 17"/>
</dbReference>
<reference evidence="1" key="1">
    <citation type="submission" date="2023-05" db="EMBL/GenBank/DDBJ databases">
        <authorList>
            <person name="Huff M."/>
        </authorList>
    </citation>
    <scope>NUCLEOTIDE SEQUENCE</scope>
</reference>
<keyword evidence="2" id="KW-1185">Reference proteome</keyword>
<dbReference type="AlphaFoldDB" id="A0AAD2A925"/>
<protein>
    <submittedName>
        <fullName evidence="1">Uncharacterized protein</fullName>
    </submittedName>
</protein>
<name>A0AAD2A925_9LAMI</name>
<evidence type="ECO:0000313" key="1">
    <source>
        <dbReference type="EMBL" id="CAI9780975.1"/>
    </source>
</evidence>
<proteinExistence type="predicted"/>
<accession>A0AAD2A925</accession>
<evidence type="ECO:0000313" key="2">
    <source>
        <dbReference type="Proteomes" id="UP000834106"/>
    </source>
</evidence>
<sequence length="110" mass="12324">MGCYCITDQKVNGNGNFERLQATGPKFELNQTWAFHTDDSSSCSSLQTDHPAYNSVPAYYKKMSKGTKAQYWLPGLIGATGRSYSKDRTYGCGIPIVDYTSKPINRRYGF</sequence>
<gene>
    <name evidence="1" type="ORF">FPE_LOCUS28405</name>
</gene>
<dbReference type="EMBL" id="OU503052">
    <property type="protein sequence ID" value="CAI9780975.1"/>
    <property type="molecule type" value="Genomic_DNA"/>
</dbReference>
<organism evidence="1 2">
    <name type="scientific">Fraxinus pennsylvanica</name>
    <dbReference type="NCBI Taxonomy" id="56036"/>
    <lineage>
        <taxon>Eukaryota</taxon>
        <taxon>Viridiplantae</taxon>
        <taxon>Streptophyta</taxon>
        <taxon>Embryophyta</taxon>
        <taxon>Tracheophyta</taxon>
        <taxon>Spermatophyta</taxon>
        <taxon>Magnoliopsida</taxon>
        <taxon>eudicotyledons</taxon>
        <taxon>Gunneridae</taxon>
        <taxon>Pentapetalae</taxon>
        <taxon>asterids</taxon>
        <taxon>lamiids</taxon>
        <taxon>Lamiales</taxon>
        <taxon>Oleaceae</taxon>
        <taxon>Oleeae</taxon>
        <taxon>Fraxinus</taxon>
    </lineage>
</organism>